<dbReference type="AlphaFoldDB" id="A0A0E3ZIM4"/>
<protein>
    <submittedName>
        <fullName evidence="1">Uncharacterized protein</fullName>
    </submittedName>
</protein>
<dbReference type="EMBL" id="CP009621">
    <property type="protein sequence ID" value="AKD04748.1"/>
    <property type="molecule type" value="Genomic_DNA"/>
</dbReference>
<sequence>MFYHLFYLLPILRKLHISCCCSGLLQYELVQLNFNGKREVINKVKRKQKTAELGWLQRFFES</sequence>
<name>A0A0E3ZIM4_9BACT</name>
<dbReference type="Proteomes" id="UP000033109">
    <property type="component" value="Chromosome"/>
</dbReference>
<reference evidence="1 2" key="1">
    <citation type="journal article" date="2015" name="Sci. Rep.">
        <title>Unraveling adaptation of Pontibacter korlensis to radiation and infertility in desert through complete genome and comparative transcriptomic analysis.</title>
        <authorList>
            <person name="Dai J."/>
            <person name="Dai W."/>
            <person name="Qiu C."/>
            <person name="Yang Z."/>
            <person name="Zhang Y."/>
            <person name="Zhou M."/>
            <person name="Zhang L."/>
            <person name="Fang C."/>
            <person name="Gao Q."/>
            <person name="Yang Q."/>
            <person name="Li X."/>
            <person name="Wang Z."/>
            <person name="Wang Z."/>
            <person name="Jia Z."/>
            <person name="Chen X."/>
        </authorList>
    </citation>
    <scope>NUCLEOTIDE SEQUENCE [LARGE SCALE GENOMIC DNA]</scope>
    <source>
        <strain evidence="1 2">X14-1T</strain>
    </source>
</reference>
<dbReference type="HOGENOM" id="CLU_2900345_0_0_10"/>
<evidence type="ECO:0000313" key="2">
    <source>
        <dbReference type="Proteomes" id="UP000033109"/>
    </source>
</evidence>
<organism evidence="1 2">
    <name type="scientific">Pontibacter korlensis</name>
    <dbReference type="NCBI Taxonomy" id="400092"/>
    <lineage>
        <taxon>Bacteria</taxon>
        <taxon>Pseudomonadati</taxon>
        <taxon>Bacteroidota</taxon>
        <taxon>Cytophagia</taxon>
        <taxon>Cytophagales</taxon>
        <taxon>Hymenobacteraceae</taxon>
        <taxon>Pontibacter</taxon>
    </lineage>
</organism>
<keyword evidence="2" id="KW-1185">Reference proteome</keyword>
<proteinExistence type="predicted"/>
<gene>
    <name evidence="1" type="ORF">PKOR_18655</name>
</gene>
<accession>A0A0E3ZIM4</accession>
<dbReference type="KEGG" id="pko:PKOR_18655"/>
<evidence type="ECO:0000313" key="1">
    <source>
        <dbReference type="EMBL" id="AKD04748.1"/>
    </source>
</evidence>
<dbReference type="PATRIC" id="fig|400092.3.peg.4085"/>